<organism evidence="4 5">
    <name type="scientific">Cytobacillus spartinae</name>
    <dbReference type="NCBI Taxonomy" id="3299023"/>
    <lineage>
        <taxon>Bacteria</taxon>
        <taxon>Bacillati</taxon>
        <taxon>Bacillota</taxon>
        <taxon>Bacilli</taxon>
        <taxon>Bacillales</taxon>
        <taxon>Bacillaceae</taxon>
        <taxon>Cytobacillus</taxon>
    </lineage>
</organism>
<keyword evidence="2" id="KW-0178">Competence</keyword>
<keyword evidence="3" id="KW-0812">Transmembrane</keyword>
<keyword evidence="5" id="KW-1185">Reference proteome</keyword>
<evidence type="ECO:0000313" key="4">
    <source>
        <dbReference type="EMBL" id="MFE8703434.1"/>
    </source>
</evidence>
<dbReference type="InterPro" id="IPR012902">
    <property type="entry name" value="N_methyl_site"/>
</dbReference>
<dbReference type="Pfam" id="PF07963">
    <property type="entry name" value="N_methyl"/>
    <property type="match status" value="1"/>
</dbReference>
<dbReference type="EMBL" id="JBIACK010000016">
    <property type="protein sequence ID" value="MFE8703434.1"/>
    <property type="molecule type" value="Genomic_DNA"/>
</dbReference>
<evidence type="ECO:0000256" key="2">
    <source>
        <dbReference type="ARBA" id="ARBA00023287"/>
    </source>
</evidence>
<keyword evidence="3" id="KW-1133">Transmembrane helix</keyword>
<comment type="subcellular location">
    <subcellularLocation>
        <location evidence="1">Cell surface</location>
    </subcellularLocation>
</comment>
<dbReference type="PROSITE" id="PS00409">
    <property type="entry name" value="PROKAR_NTER_METHYL"/>
    <property type="match status" value="1"/>
</dbReference>
<proteinExistence type="predicted"/>
<comment type="caution">
    <text evidence="4">The sequence shown here is derived from an EMBL/GenBank/DDBJ whole genome shotgun (WGS) entry which is preliminary data.</text>
</comment>
<reference evidence="4 5" key="1">
    <citation type="submission" date="2024-08" db="EMBL/GenBank/DDBJ databases">
        <title>Two novel Cytobacillus novel species.</title>
        <authorList>
            <person name="Liu G."/>
        </authorList>
    </citation>
    <scope>NUCLEOTIDE SEQUENCE [LARGE SCALE GENOMIC DNA]</scope>
    <source>
        <strain evidence="4 5">FJAT-54145</strain>
    </source>
</reference>
<sequence length="197" mass="22149">MNKILKNNKGITLIELLVTLAITAIVSTMIYSVFVTGLKLYQKIGIEGQLRDDADYVATMILNQLYENTPNYIEEFNENGAEGLRLVRYESKKVNRYIVEESNVIEAKILIYYKNNTFFIEDELSNEITEISTPSSKLTTLSSEEPSVGIKQCSKEDQNGNCSHGIISLNLVLEDSNARLSSFLKTDPIVLNSTFGF</sequence>
<name>A0ABW6KI72_9BACI</name>
<dbReference type="NCBIfam" id="TIGR02532">
    <property type="entry name" value="IV_pilin_GFxxxE"/>
    <property type="match status" value="1"/>
</dbReference>
<evidence type="ECO:0000256" key="1">
    <source>
        <dbReference type="ARBA" id="ARBA00004241"/>
    </source>
</evidence>
<evidence type="ECO:0000313" key="5">
    <source>
        <dbReference type="Proteomes" id="UP001601059"/>
    </source>
</evidence>
<accession>A0ABW6KI72</accession>
<dbReference type="Proteomes" id="UP001601059">
    <property type="component" value="Unassembled WGS sequence"/>
</dbReference>
<dbReference type="RefSeq" id="WP_389363969.1">
    <property type="nucleotide sequence ID" value="NZ_JBIACK010000016.1"/>
</dbReference>
<keyword evidence="3" id="KW-0472">Membrane</keyword>
<evidence type="ECO:0000256" key="3">
    <source>
        <dbReference type="SAM" id="Phobius"/>
    </source>
</evidence>
<feature type="transmembrane region" description="Helical" evidence="3">
    <location>
        <begin position="12"/>
        <end position="34"/>
    </location>
</feature>
<gene>
    <name evidence="4" type="ORF">ACFYKX_22995</name>
</gene>
<protein>
    <submittedName>
        <fullName evidence="4">PilW family protein</fullName>
    </submittedName>
</protein>